<evidence type="ECO:0000259" key="1">
    <source>
        <dbReference type="Pfam" id="PF10644"/>
    </source>
</evidence>
<gene>
    <name evidence="2" type="ORF">PCOR1329_LOCUS46369</name>
</gene>
<organism evidence="2 3">
    <name type="scientific">Prorocentrum cordatum</name>
    <dbReference type="NCBI Taxonomy" id="2364126"/>
    <lineage>
        <taxon>Eukaryota</taxon>
        <taxon>Sar</taxon>
        <taxon>Alveolata</taxon>
        <taxon>Dinophyceae</taxon>
        <taxon>Prorocentrales</taxon>
        <taxon>Prorocentraceae</taxon>
        <taxon>Prorocentrum</taxon>
    </lineage>
</organism>
<dbReference type="InterPro" id="IPR036525">
    <property type="entry name" value="Tubulin/FtsZ_GTPase_sf"/>
</dbReference>
<proteinExistence type="predicted"/>
<protein>
    <recommendedName>
        <fullName evidence="1">Misato Segment II tubulin-like domain-containing protein</fullName>
    </recommendedName>
</protein>
<dbReference type="EMBL" id="CAUYUJ010015579">
    <property type="protein sequence ID" value="CAK0855839.1"/>
    <property type="molecule type" value="Genomic_DNA"/>
</dbReference>
<dbReference type="Pfam" id="PF10644">
    <property type="entry name" value="Misat_Tub_SegII"/>
    <property type="match status" value="1"/>
</dbReference>
<comment type="caution">
    <text evidence="2">The sequence shown here is derived from an EMBL/GenBank/DDBJ whole genome shotgun (WGS) entry which is preliminary data.</text>
</comment>
<sequence length="332" mass="36569">MDILTLQFGHFANHVGAHFWNFQDEIAGIQDQKVDELAEDPPVDFERQYRRVDIGRDGSTSWQPRLIAVDLKGAMGAWGGGVDEVQEDPNQLMSNLLWEYGAEEFRADPLESHPFQQDLLLEEQHGAGVGDQEGDEMVADADAEENASEACEDAPVVETARTAAKYDFRNTVKTWTDYLKVVLPASSIRELQGLHHGVAPFVTYFDGKAIKGYEDEAVIDLVRRQLESCDRLDSVHTLVDAHNGFGGVANLVHSWLQEEQPKCGRLVVAVQPEATEEPPEATLDHSTVTSRALGSDAEACTWVSWETPPPFGPTDLSPWAPMGLGFGAGWGL</sequence>
<feature type="non-terminal residue" evidence="2">
    <location>
        <position position="332"/>
    </location>
</feature>
<name>A0ABN9U999_9DINO</name>
<keyword evidence="3" id="KW-1185">Reference proteome</keyword>
<evidence type="ECO:0000313" key="3">
    <source>
        <dbReference type="Proteomes" id="UP001189429"/>
    </source>
</evidence>
<feature type="domain" description="Misato Segment II tubulin-like" evidence="1">
    <location>
        <begin position="2"/>
        <end position="119"/>
    </location>
</feature>
<dbReference type="PANTHER" id="PTHR13391:SF0">
    <property type="entry name" value="PROTEIN MISATO HOMOLOG 1"/>
    <property type="match status" value="1"/>
</dbReference>
<evidence type="ECO:0000313" key="2">
    <source>
        <dbReference type="EMBL" id="CAK0855839.1"/>
    </source>
</evidence>
<dbReference type="PANTHER" id="PTHR13391">
    <property type="entry name" value="MITOCHONDRIAL DISTRIBUTION REGULATOR MISATO"/>
    <property type="match status" value="1"/>
</dbReference>
<dbReference type="Gene3D" id="3.40.50.1440">
    <property type="entry name" value="Tubulin/FtsZ, GTPase domain"/>
    <property type="match status" value="1"/>
</dbReference>
<dbReference type="InterPro" id="IPR019605">
    <property type="entry name" value="Misato_II_tubulin-like"/>
</dbReference>
<dbReference type="InterPro" id="IPR049942">
    <property type="entry name" value="DML1/Misato"/>
</dbReference>
<dbReference type="Proteomes" id="UP001189429">
    <property type="component" value="Unassembled WGS sequence"/>
</dbReference>
<reference evidence="2" key="1">
    <citation type="submission" date="2023-10" db="EMBL/GenBank/DDBJ databases">
        <authorList>
            <person name="Chen Y."/>
            <person name="Shah S."/>
            <person name="Dougan E. K."/>
            <person name="Thang M."/>
            <person name="Chan C."/>
        </authorList>
    </citation>
    <scope>NUCLEOTIDE SEQUENCE [LARGE SCALE GENOMIC DNA]</scope>
</reference>
<accession>A0ABN9U999</accession>
<dbReference type="SUPFAM" id="SSF52490">
    <property type="entry name" value="Tubulin nucleotide-binding domain-like"/>
    <property type="match status" value="1"/>
</dbReference>